<dbReference type="Pfam" id="PF05751">
    <property type="entry name" value="FixH"/>
    <property type="match status" value="1"/>
</dbReference>
<gene>
    <name evidence="2" type="ORF">B1A74_01290</name>
</gene>
<dbReference type="STRING" id="252474.B1A74_01290"/>
<dbReference type="AlphaFoldDB" id="A0A1V3A1X0"/>
<feature type="transmembrane region" description="Helical" evidence="1">
    <location>
        <begin position="99"/>
        <end position="119"/>
    </location>
</feature>
<evidence type="ECO:0000313" key="3">
    <source>
        <dbReference type="Proteomes" id="UP000189177"/>
    </source>
</evidence>
<accession>A0A1V3A1X0</accession>
<reference evidence="2 3" key="1">
    <citation type="submission" date="2017-02" db="EMBL/GenBank/DDBJ databases">
        <title>Genomic diversity within the haloalkaliphilic genus Thioalkalivibrio.</title>
        <authorList>
            <person name="Ahn A.-C."/>
            <person name="Meier-Kolthoff J."/>
            <person name="Overmars L."/>
            <person name="Richter M."/>
            <person name="Woyke T."/>
            <person name="Sorokin D.Y."/>
            <person name="Muyzer G."/>
        </authorList>
    </citation>
    <scope>NUCLEOTIDE SEQUENCE [LARGE SCALE GENOMIC DNA]</scope>
    <source>
        <strain evidence="2 3">HL17</strain>
    </source>
</reference>
<dbReference type="OrthoDB" id="8559928at2"/>
<name>A0A1V3A1X0_9GAMM</name>
<feature type="transmembrane region" description="Helical" evidence="1">
    <location>
        <begin position="59"/>
        <end position="78"/>
    </location>
</feature>
<evidence type="ECO:0000313" key="2">
    <source>
        <dbReference type="EMBL" id="OOC11326.1"/>
    </source>
</evidence>
<organism evidence="2 3">
    <name type="scientific">Thioalkalivibrio halophilus</name>
    <dbReference type="NCBI Taxonomy" id="252474"/>
    <lineage>
        <taxon>Bacteria</taxon>
        <taxon>Pseudomonadati</taxon>
        <taxon>Pseudomonadota</taxon>
        <taxon>Gammaproteobacteria</taxon>
        <taxon>Chromatiales</taxon>
        <taxon>Ectothiorhodospiraceae</taxon>
        <taxon>Thioalkalivibrio</taxon>
    </lineage>
</organism>
<feature type="transmembrane region" description="Helical" evidence="1">
    <location>
        <begin position="6"/>
        <end position="23"/>
    </location>
</feature>
<comment type="caution">
    <text evidence="2">The sequence shown here is derived from an EMBL/GenBank/DDBJ whole genome shotgun (WGS) entry which is preliminary data.</text>
</comment>
<keyword evidence="1" id="KW-0472">Membrane</keyword>
<protein>
    <submittedName>
        <fullName evidence="2">Nitrogen fixation protein FixH</fullName>
    </submittedName>
</protein>
<proteinExistence type="predicted"/>
<keyword evidence="1" id="KW-1133">Transmembrane helix</keyword>
<dbReference type="InterPro" id="IPR008620">
    <property type="entry name" value="FixH"/>
</dbReference>
<keyword evidence="1" id="KW-0812">Transmembrane</keyword>
<dbReference type="Proteomes" id="UP000189177">
    <property type="component" value="Unassembled WGS sequence"/>
</dbReference>
<dbReference type="EMBL" id="MUZR01000004">
    <property type="protein sequence ID" value="OOC11326.1"/>
    <property type="molecule type" value="Genomic_DNA"/>
</dbReference>
<sequence>MSNLVITLGLGSAALALLFFLIYRFTRLRAYHAAAVVVAVMLFVFIPASILTWQGADVFAIHLALYVIVPYGLGIVFSQKEAEAAAGKAHVGRLHWAPMVIVGFFTIIATVQAVLITLAHNGMPDRFIGTLLPEPDAPVERVTSAFPGLVDGLEDRDQALAVHRMSELEEQASRGWEIRQGWLGEPRKGETETLRVEVRDAEGRPLEGAEVTGTFLWLADHRKDQPFAMRERGDGFYEVDVALPEAGRWDLRFFVERDGAQVEQQANTRVHGHSG</sequence>
<evidence type="ECO:0000256" key="1">
    <source>
        <dbReference type="SAM" id="Phobius"/>
    </source>
</evidence>
<keyword evidence="3" id="KW-1185">Reference proteome</keyword>
<feature type="transmembrane region" description="Helical" evidence="1">
    <location>
        <begin position="30"/>
        <end position="53"/>
    </location>
</feature>
<dbReference type="RefSeq" id="WP_077243564.1">
    <property type="nucleotide sequence ID" value="NZ_MUZR01000004.1"/>
</dbReference>